<reference evidence="1 2" key="1">
    <citation type="submission" date="2019-07" db="EMBL/GenBank/DDBJ databases">
        <title>Whole genome shotgun sequence of Clostridium butyricum NBRC 3858.</title>
        <authorList>
            <person name="Hosoyama A."/>
            <person name="Uohara A."/>
            <person name="Ohji S."/>
            <person name="Ichikawa N."/>
        </authorList>
    </citation>
    <scope>NUCLEOTIDE SEQUENCE [LARGE SCALE GENOMIC DNA]</scope>
    <source>
        <strain evidence="1 2">NBRC 3858</strain>
    </source>
</reference>
<dbReference type="AlphaFoldDB" id="A0A512TPB7"/>
<gene>
    <name evidence="1" type="ORF">CBU02nite_26150</name>
</gene>
<protein>
    <submittedName>
        <fullName evidence="1">Uncharacterized protein</fullName>
    </submittedName>
</protein>
<sequence>MEGKSAFIKELKEYIGILPKQTIKTLRGQALAGDVVGARKGLTKILDRKRGIYYVK</sequence>
<dbReference type="RefSeq" id="WP_171781641.1">
    <property type="nucleotide sequence ID" value="NZ_BKBC01000040.1"/>
</dbReference>
<evidence type="ECO:0000313" key="2">
    <source>
        <dbReference type="Proteomes" id="UP000321089"/>
    </source>
</evidence>
<evidence type="ECO:0000313" key="1">
    <source>
        <dbReference type="EMBL" id="GEQ22109.1"/>
    </source>
</evidence>
<dbReference type="Proteomes" id="UP000321089">
    <property type="component" value="Unassembled WGS sequence"/>
</dbReference>
<organism evidence="1 2">
    <name type="scientific">Clostridium butyricum</name>
    <dbReference type="NCBI Taxonomy" id="1492"/>
    <lineage>
        <taxon>Bacteria</taxon>
        <taxon>Bacillati</taxon>
        <taxon>Bacillota</taxon>
        <taxon>Clostridia</taxon>
        <taxon>Eubacteriales</taxon>
        <taxon>Clostridiaceae</taxon>
        <taxon>Clostridium</taxon>
    </lineage>
</organism>
<proteinExistence type="predicted"/>
<comment type="caution">
    <text evidence="1">The sequence shown here is derived from an EMBL/GenBank/DDBJ whole genome shotgun (WGS) entry which is preliminary data.</text>
</comment>
<name>A0A512TPB7_CLOBU</name>
<accession>A0A512TPB7</accession>
<dbReference type="EMBL" id="BKBC01000040">
    <property type="protein sequence ID" value="GEQ22109.1"/>
    <property type="molecule type" value="Genomic_DNA"/>
</dbReference>